<keyword evidence="12 20" id="KW-0067">ATP-binding</keyword>
<dbReference type="SMART" id="SM00108">
    <property type="entry name" value="B_lectin"/>
    <property type="match status" value="1"/>
</dbReference>
<keyword evidence="11" id="KW-0378">Hydrolase</keyword>
<dbReference type="PROSITE" id="PS01173">
    <property type="entry name" value="LIPASE_GDXG_HIS"/>
    <property type="match status" value="1"/>
</dbReference>
<keyword evidence="15" id="KW-1015">Disulfide bond</keyword>
<keyword evidence="9 20" id="KW-0547">Nucleotide-binding</keyword>
<evidence type="ECO:0000256" key="16">
    <source>
        <dbReference type="ARBA" id="ARBA00023170"/>
    </source>
</evidence>
<evidence type="ECO:0000256" key="12">
    <source>
        <dbReference type="ARBA" id="ARBA00022840"/>
    </source>
</evidence>
<evidence type="ECO:0000256" key="6">
    <source>
        <dbReference type="ARBA" id="ARBA00022679"/>
    </source>
</evidence>
<dbReference type="InterPro" id="IPR000719">
    <property type="entry name" value="Prot_kinase_dom"/>
</dbReference>
<keyword evidence="16" id="KW-0675">Receptor</keyword>
<evidence type="ECO:0000256" key="10">
    <source>
        <dbReference type="ARBA" id="ARBA00022777"/>
    </source>
</evidence>
<evidence type="ECO:0000259" key="22">
    <source>
        <dbReference type="PROSITE" id="PS50011"/>
    </source>
</evidence>
<dbReference type="PROSITE" id="PS50927">
    <property type="entry name" value="BULB_LECTIN"/>
    <property type="match status" value="1"/>
</dbReference>
<dbReference type="GO" id="GO:0048544">
    <property type="term" value="P:recognition of pollen"/>
    <property type="evidence" value="ECO:0007669"/>
    <property type="project" value="InterPro"/>
</dbReference>
<dbReference type="Gene3D" id="2.90.10.10">
    <property type="entry name" value="Bulb-type lectin domain"/>
    <property type="match status" value="2"/>
</dbReference>
<evidence type="ECO:0000256" key="2">
    <source>
        <dbReference type="ARBA" id="ARBA00010515"/>
    </source>
</evidence>
<evidence type="ECO:0000256" key="15">
    <source>
        <dbReference type="ARBA" id="ARBA00023157"/>
    </source>
</evidence>
<dbReference type="InterPro" id="IPR002168">
    <property type="entry name" value="Lipase_GDXG_HIS_AS"/>
</dbReference>
<dbReference type="SUPFAM" id="SSF53474">
    <property type="entry name" value="alpha/beta-Hydrolases"/>
    <property type="match status" value="1"/>
</dbReference>
<keyword evidence="5" id="KW-0245">EGF-like domain</keyword>
<evidence type="ECO:0000256" key="8">
    <source>
        <dbReference type="ARBA" id="ARBA00022729"/>
    </source>
</evidence>
<keyword evidence="8" id="KW-0732">Signal</keyword>
<evidence type="ECO:0000256" key="14">
    <source>
        <dbReference type="ARBA" id="ARBA00023136"/>
    </source>
</evidence>
<dbReference type="InterPro" id="IPR001480">
    <property type="entry name" value="Bulb-type_lectin_dom"/>
</dbReference>
<dbReference type="PROSITE" id="PS00107">
    <property type="entry name" value="PROTEIN_KINASE_ATP"/>
    <property type="match status" value="1"/>
</dbReference>
<evidence type="ECO:0000256" key="11">
    <source>
        <dbReference type="ARBA" id="ARBA00022801"/>
    </source>
</evidence>
<comment type="caution">
    <text evidence="24">The sequence shown here is derived from an EMBL/GenBank/DDBJ whole genome shotgun (WGS) entry which is preliminary data.</text>
</comment>
<feature type="domain" description="Bulb-type lectin" evidence="23">
    <location>
        <begin position="376"/>
        <end position="499"/>
    </location>
</feature>
<dbReference type="Pfam" id="PF01453">
    <property type="entry name" value="B_lectin"/>
    <property type="match status" value="1"/>
</dbReference>
<evidence type="ECO:0000259" key="23">
    <source>
        <dbReference type="PROSITE" id="PS50927"/>
    </source>
</evidence>
<name>A0A9Q0GCZ8_9ROSI</name>
<dbReference type="AlphaFoldDB" id="A0A9Q0GCZ8"/>
<accession>A0A9Q0GCZ8</accession>
<dbReference type="OrthoDB" id="408631at2759"/>
<evidence type="ECO:0000256" key="3">
    <source>
        <dbReference type="ARBA" id="ARBA00012513"/>
    </source>
</evidence>
<keyword evidence="6" id="KW-0808">Transferase</keyword>
<feature type="domain" description="Protein kinase" evidence="22">
    <location>
        <begin position="861"/>
        <end position="1137"/>
    </location>
</feature>
<evidence type="ECO:0000256" key="1">
    <source>
        <dbReference type="ARBA" id="ARBA00004479"/>
    </source>
</evidence>
<keyword evidence="17" id="KW-0325">Glycoprotein</keyword>
<protein>
    <recommendedName>
        <fullName evidence="3">non-specific serine/threonine protein kinase</fullName>
        <ecNumber evidence="3">2.7.11.1</ecNumber>
    </recommendedName>
</protein>
<dbReference type="SUPFAM" id="SSF51110">
    <property type="entry name" value="alpha-D-mannose-specific plant lectins"/>
    <property type="match status" value="1"/>
</dbReference>
<dbReference type="Pfam" id="PF00954">
    <property type="entry name" value="S_locus_glycop"/>
    <property type="match status" value="1"/>
</dbReference>
<evidence type="ECO:0000256" key="9">
    <source>
        <dbReference type="ARBA" id="ARBA00022741"/>
    </source>
</evidence>
<dbReference type="InterPro" id="IPR017441">
    <property type="entry name" value="Protein_kinase_ATP_BS"/>
</dbReference>
<dbReference type="GO" id="GO:0016020">
    <property type="term" value="C:membrane"/>
    <property type="evidence" value="ECO:0007669"/>
    <property type="project" value="UniProtKB-SubCell"/>
</dbReference>
<sequence>MTTKTEMSRNPYNIPWKFKLLAPLSSFLYDLVLRRDGSVNRFLATICDLKTSPSPMKPVNGVTSTDITVDESRNLWFRLYTPKPTSTEPETGIPVIFYFHGGGFMSLSASFISFDALCRRLAKELHAVVISVNYRLAPEHKYPCQYQDCFDVLKFIDSSKTQHGSLLPANANLEQSFLAGDSAGGNAAHHVAVKASGYEFVNIKLIGIVSLQPFFGGEERTESEMRLPKAPFLSVKVTDKMWRAFLPEGANRDHPATNIFGHDSDDISELKLPPMVVFVGGLDHLQDWQKRYCEGLKKCGKQVHMVEYPSAFHSFYAWPDLPESSLAINEVPFFPIYTRIIFRSNHFQIGFMASLLFLLFLLSTLSSPLPSSALDSLIVDSCLSVENKDDVLTSPGGVFSAGFFPVGDNAYVFSIWFTEIHCSNNCTVVWTANRDRPVNGKNSKLSLLKSGNLVLSDGGRLVAWSTGAVSRCTAKLSLLDNGNLVLYCKEGLVVWQSFDFPTDTLLPGQPLSKDEHLVSSRSHANYSSGFYKFYFDTDNILRLLYDGPEAASIYWPELYLLSWEAGRFAYNRTRVAVLDSLGNFSSSDGFTFTAADYGTRVQRRLKLDVDGNLRLYSRADRGRKWIVSWQVMSEPCRIHGICGPNSVCSYDGSSGRRCYCLPGFRIKDLSDWSLGCEPEFKISCAATEVRFLQLKNVEFYGYDYGFYPNYTLEMCENLCLHLCNCKGFQFKFIKHNYPSNIPYCYPKMALLNGHHFPQFEGDIYVKVPKSGIFSNITVDKLDCSTQIVEQPYRSYPKSHENGSLRFILWFSCAFGIVEFFVILLVWFCSVRTRQNSGMQGYSPITTQFRRFTLSELEKATRGFGEEIGRGAGGIVYKGILPDRRVAAIKRLNVAHQGEAEFQAEVSTIGKLNHMNLIDLWGYCAEGKHRLLVYEYMEHGSLAENLTSNAVDFEKRFNIAVGAAKGLAYLHEECLEWVLHCDVKPQNILLDGNYQPKVSDFGLSQPLKIGSRHLNPRFSRIRGTRGYMAPEWISNQSITSKVDVYSYGMVLLGMATGKCPAEETQDKMMVPWMREKFNSENATDSWMEKIVDPRLEGKFDKRKMEVLIGVALECVKLDKDERPAMSQVVELLLQHEKYPECV</sequence>
<dbReference type="FunFam" id="3.30.200.20:FF:000059">
    <property type="entry name" value="S-receptor-like serine/threonine-protein kinase"/>
    <property type="match status" value="1"/>
</dbReference>
<dbReference type="Pfam" id="PF07859">
    <property type="entry name" value="Abhydrolase_3"/>
    <property type="match status" value="1"/>
</dbReference>
<dbReference type="CDD" id="cd01098">
    <property type="entry name" value="PAN_AP_plant"/>
    <property type="match status" value="1"/>
</dbReference>
<feature type="binding site" evidence="20">
    <location>
        <position position="889"/>
    </location>
    <ligand>
        <name>ATP</name>
        <dbReference type="ChEBI" id="CHEBI:30616"/>
    </ligand>
</feature>
<dbReference type="Pfam" id="PF00069">
    <property type="entry name" value="Pkinase"/>
    <property type="match status" value="1"/>
</dbReference>
<keyword evidence="25" id="KW-1185">Reference proteome</keyword>
<proteinExistence type="inferred from homology"/>
<dbReference type="InterPro" id="IPR029058">
    <property type="entry name" value="AB_hydrolase_fold"/>
</dbReference>
<comment type="similarity">
    <text evidence="2">Belongs to the 'GDXG' lipolytic enzyme family.</text>
</comment>
<dbReference type="Proteomes" id="UP001141552">
    <property type="component" value="Unassembled WGS sequence"/>
</dbReference>
<dbReference type="EC" id="2.7.11.1" evidence="3"/>
<keyword evidence="4" id="KW-0723">Serine/threonine-protein kinase</keyword>
<dbReference type="PANTHER" id="PTHR47974:SF26">
    <property type="entry name" value="RECEPTOR-LIKE SERINE_THREONINE-PROTEIN KINASE"/>
    <property type="match status" value="1"/>
</dbReference>
<dbReference type="Gene3D" id="3.40.50.1820">
    <property type="entry name" value="alpha/beta hydrolase"/>
    <property type="match status" value="1"/>
</dbReference>
<feature type="transmembrane region" description="Helical" evidence="21">
    <location>
        <begin position="806"/>
        <end position="828"/>
    </location>
</feature>
<dbReference type="PANTHER" id="PTHR47974">
    <property type="entry name" value="OS07G0415500 PROTEIN"/>
    <property type="match status" value="1"/>
</dbReference>
<evidence type="ECO:0000256" key="18">
    <source>
        <dbReference type="ARBA" id="ARBA00047899"/>
    </source>
</evidence>
<evidence type="ECO:0000256" key="20">
    <source>
        <dbReference type="PROSITE-ProRule" id="PRU10141"/>
    </source>
</evidence>
<evidence type="ECO:0000256" key="19">
    <source>
        <dbReference type="ARBA" id="ARBA00048679"/>
    </source>
</evidence>
<comment type="catalytic activity">
    <reaction evidence="18">
        <text>L-threonyl-[protein] + ATP = O-phospho-L-threonyl-[protein] + ADP + H(+)</text>
        <dbReference type="Rhea" id="RHEA:46608"/>
        <dbReference type="Rhea" id="RHEA-COMP:11060"/>
        <dbReference type="Rhea" id="RHEA-COMP:11605"/>
        <dbReference type="ChEBI" id="CHEBI:15378"/>
        <dbReference type="ChEBI" id="CHEBI:30013"/>
        <dbReference type="ChEBI" id="CHEBI:30616"/>
        <dbReference type="ChEBI" id="CHEBI:61977"/>
        <dbReference type="ChEBI" id="CHEBI:456216"/>
        <dbReference type="EC" id="2.7.11.1"/>
    </reaction>
</comment>
<keyword evidence="14 21" id="KW-0472">Membrane</keyword>
<dbReference type="GO" id="GO:0016787">
    <property type="term" value="F:hydrolase activity"/>
    <property type="evidence" value="ECO:0007669"/>
    <property type="project" value="UniProtKB-KW"/>
</dbReference>
<dbReference type="GO" id="GO:0004674">
    <property type="term" value="F:protein serine/threonine kinase activity"/>
    <property type="evidence" value="ECO:0007669"/>
    <property type="project" value="UniProtKB-KW"/>
</dbReference>
<dbReference type="SMART" id="SM00220">
    <property type="entry name" value="S_TKc"/>
    <property type="match status" value="1"/>
</dbReference>
<dbReference type="FunFam" id="1.10.510.10:FF:000537">
    <property type="entry name" value="Putative receptor-like protein kinase"/>
    <property type="match status" value="1"/>
</dbReference>
<dbReference type="EMBL" id="JAKUCV010001497">
    <property type="protein sequence ID" value="KAJ4846156.1"/>
    <property type="molecule type" value="Genomic_DNA"/>
</dbReference>
<dbReference type="InterPro" id="IPR008271">
    <property type="entry name" value="Ser/Thr_kinase_AS"/>
</dbReference>
<comment type="subcellular location">
    <subcellularLocation>
        <location evidence="1">Membrane</location>
        <topology evidence="1">Single-pass type I membrane protein</topology>
    </subcellularLocation>
</comment>
<reference evidence="24" key="1">
    <citation type="submission" date="2022-02" db="EMBL/GenBank/DDBJ databases">
        <authorList>
            <person name="Henning P.M."/>
            <person name="McCubbin A.G."/>
            <person name="Shore J.S."/>
        </authorList>
    </citation>
    <scope>NUCLEOTIDE SEQUENCE</scope>
    <source>
        <strain evidence="24">F60SS</strain>
        <tissue evidence="24">Leaves</tissue>
    </source>
</reference>
<dbReference type="PROSITE" id="PS50011">
    <property type="entry name" value="PROTEIN_KINASE_DOM"/>
    <property type="match status" value="1"/>
</dbReference>
<dbReference type="InterPro" id="IPR013094">
    <property type="entry name" value="AB_hydrolase_3"/>
</dbReference>
<evidence type="ECO:0000256" key="21">
    <source>
        <dbReference type="SAM" id="Phobius"/>
    </source>
</evidence>
<keyword evidence="7 21" id="KW-0812">Transmembrane</keyword>
<dbReference type="CDD" id="cd00028">
    <property type="entry name" value="B_lectin"/>
    <property type="match status" value="1"/>
</dbReference>
<dbReference type="Gene3D" id="3.30.200.20">
    <property type="entry name" value="Phosphorylase Kinase, domain 1"/>
    <property type="match status" value="1"/>
</dbReference>
<evidence type="ECO:0000313" key="25">
    <source>
        <dbReference type="Proteomes" id="UP001141552"/>
    </source>
</evidence>
<organism evidence="24 25">
    <name type="scientific">Turnera subulata</name>
    <dbReference type="NCBI Taxonomy" id="218843"/>
    <lineage>
        <taxon>Eukaryota</taxon>
        <taxon>Viridiplantae</taxon>
        <taxon>Streptophyta</taxon>
        <taxon>Embryophyta</taxon>
        <taxon>Tracheophyta</taxon>
        <taxon>Spermatophyta</taxon>
        <taxon>Magnoliopsida</taxon>
        <taxon>eudicotyledons</taxon>
        <taxon>Gunneridae</taxon>
        <taxon>Pentapetalae</taxon>
        <taxon>rosids</taxon>
        <taxon>fabids</taxon>
        <taxon>Malpighiales</taxon>
        <taxon>Passifloraceae</taxon>
        <taxon>Turnera</taxon>
    </lineage>
</organism>
<dbReference type="InterPro" id="IPR000858">
    <property type="entry name" value="S_locus_glycoprot_dom"/>
</dbReference>
<evidence type="ECO:0000256" key="5">
    <source>
        <dbReference type="ARBA" id="ARBA00022536"/>
    </source>
</evidence>
<evidence type="ECO:0000256" key="17">
    <source>
        <dbReference type="ARBA" id="ARBA00023180"/>
    </source>
</evidence>
<dbReference type="SUPFAM" id="SSF56112">
    <property type="entry name" value="Protein kinase-like (PK-like)"/>
    <property type="match status" value="1"/>
</dbReference>
<comment type="catalytic activity">
    <reaction evidence="19">
        <text>L-seryl-[protein] + ATP = O-phospho-L-seryl-[protein] + ADP + H(+)</text>
        <dbReference type="Rhea" id="RHEA:17989"/>
        <dbReference type="Rhea" id="RHEA-COMP:9863"/>
        <dbReference type="Rhea" id="RHEA-COMP:11604"/>
        <dbReference type="ChEBI" id="CHEBI:15378"/>
        <dbReference type="ChEBI" id="CHEBI:29999"/>
        <dbReference type="ChEBI" id="CHEBI:30616"/>
        <dbReference type="ChEBI" id="CHEBI:83421"/>
        <dbReference type="ChEBI" id="CHEBI:456216"/>
        <dbReference type="EC" id="2.7.11.1"/>
    </reaction>
</comment>
<evidence type="ECO:0000256" key="13">
    <source>
        <dbReference type="ARBA" id="ARBA00022989"/>
    </source>
</evidence>
<dbReference type="InterPro" id="IPR036426">
    <property type="entry name" value="Bulb-type_lectin_dom_sf"/>
</dbReference>
<keyword evidence="10" id="KW-0418">Kinase</keyword>
<evidence type="ECO:0000256" key="4">
    <source>
        <dbReference type="ARBA" id="ARBA00022527"/>
    </source>
</evidence>
<evidence type="ECO:0000256" key="7">
    <source>
        <dbReference type="ARBA" id="ARBA00022692"/>
    </source>
</evidence>
<dbReference type="PROSITE" id="PS00108">
    <property type="entry name" value="PROTEIN_KINASE_ST"/>
    <property type="match status" value="1"/>
</dbReference>
<feature type="transmembrane region" description="Helical" evidence="21">
    <location>
        <begin position="349"/>
        <end position="369"/>
    </location>
</feature>
<dbReference type="InterPro" id="IPR011009">
    <property type="entry name" value="Kinase-like_dom_sf"/>
</dbReference>
<gene>
    <name evidence="24" type="ORF">Tsubulata_025098</name>
</gene>
<reference evidence="24" key="2">
    <citation type="journal article" date="2023" name="Plants (Basel)">
        <title>Annotation of the Turnera subulata (Passifloraceae) Draft Genome Reveals the S-Locus Evolved after the Divergence of Turneroideae from Passifloroideae in a Stepwise Manner.</title>
        <authorList>
            <person name="Henning P.M."/>
            <person name="Roalson E.H."/>
            <person name="Mir W."/>
            <person name="McCubbin A.G."/>
            <person name="Shore J.S."/>
        </authorList>
    </citation>
    <scope>NUCLEOTIDE SEQUENCE</scope>
    <source>
        <strain evidence="24">F60SS</strain>
    </source>
</reference>
<dbReference type="Gene3D" id="1.10.510.10">
    <property type="entry name" value="Transferase(Phosphotransferase) domain 1"/>
    <property type="match status" value="1"/>
</dbReference>
<keyword evidence="13 21" id="KW-1133">Transmembrane helix</keyword>
<evidence type="ECO:0000313" key="24">
    <source>
        <dbReference type="EMBL" id="KAJ4846156.1"/>
    </source>
</evidence>
<dbReference type="GO" id="GO:0005524">
    <property type="term" value="F:ATP binding"/>
    <property type="evidence" value="ECO:0007669"/>
    <property type="project" value="UniProtKB-UniRule"/>
</dbReference>